<organism evidence="5 6">
    <name type="scientific">Actinoplanes couchii</name>
    <dbReference type="NCBI Taxonomy" id="403638"/>
    <lineage>
        <taxon>Bacteria</taxon>
        <taxon>Bacillati</taxon>
        <taxon>Actinomycetota</taxon>
        <taxon>Actinomycetes</taxon>
        <taxon>Micromonosporales</taxon>
        <taxon>Micromonosporaceae</taxon>
        <taxon>Actinoplanes</taxon>
    </lineage>
</organism>
<dbReference type="Proteomes" id="UP000612282">
    <property type="component" value="Unassembled WGS sequence"/>
</dbReference>
<dbReference type="PRINTS" id="PR00080">
    <property type="entry name" value="SDRFAMILY"/>
</dbReference>
<dbReference type="InterPro" id="IPR002347">
    <property type="entry name" value="SDR_fam"/>
</dbReference>
<keyword evidence="6" id="KW-1185">Reference proteome</keyword>
<accession>A0ABQ3XDU3</accession>
<comment type="similarity">
    <text evidence="1 4">Belongs to the short-chain dehydrogenases/reductases (SDR) family.</text>
</comment>
<dbReference type="RefSeq" id="WP_203798556.1">
    <property type="nucleotide sequence ID" value="NZ_BAAAQE010000018.1"/>
</dbReference>
<dbReference type="PANTHER" id="PTHR43490:SF99">
    <property type="entry name" value="SHORT-CHAIN DEHYDROGENASE_REDUCTASE"/>
    <property type="match status" value="1"/>
</dbReference>
<keyword evidence="3" id="KW-0560">Oxidoreductase</keyword>
<evidence type="ECO:0000256" key="1">
    <source>
        <dbReference type="ARBA" id="ARBA00006484"/>
    </source>
</evidence>
<evidence type="ECO:0000313" key="6">
    <source>
        <dbReference type="Proteomes" id="UP000612282"/>
    </source>
</evidence>
<evidence type="ECO:0000256" key="2">
    <source>
        <dbReference type="ARBA" id="ARBA00022857"/>
    </source>
</evidence>
<comment type="caution">
    <text evidence="5">The sequence shown here is derived from an EMBL/GenBank/DDBJ whole genome shotgun (WGS) entry which is preliminary data.</text>
</comment>
<dbReference type="CDD" id="cd05324">
    <property type="entry name" value="carb_red_PTCR-like_SDR_c"/>
    <property type="match status" value="1"/>
</dbReference>
<dbReference type="PANTHER" id="PTHR43490">
    <property type="entry name" value="(+)-NEOMENTHOL DEHYDROGENASE"/>
    <property type="match status" value="1"/>
</dbReference>
<dbReference type="Gene3D" id="3.40.50.720">
    <property type="entry name" value="NAD(P)-binding Rossmann-like Domain"/>
    <property type="match status" value="1"/>
</dbReference>
<dbReference type="InterPro" id="IPR036291">
    <property type="entry name" value="NAD(P)-bd_dom_sf"/>
</dbReference>
<evidence type="ECO:0000256" key="3">
    <source>
        <dbReference type="ARBA" id="ARBA00023002"/>
    </source>
</evidence>
<evidence type="ECO:0000256" key="4">
    <source>
        <dbReference type="RuleBase" id="RU000363"/>
    </source>
</evidence>
<reference evidence="5 6" key="1">
    <citation type="submission" date="2021-01" db="EMBL/GenBank/DDBJ databases">
        <title>Whole genome shotgun sequence of Actinoplanes couchii NBRC 106145.</title>
        <authorList>
            <person name="Komaki H."/>
            <person name="Tamura T."/>
        </authorList>
    </citation>
    <scope>NUCLEOTIDE SEQUENCE [LARGE SCALE GENOMIC DNA]</scope>
    <source>
        <strain evidence="5 6">NBRC 106145</strain>
    </source>
</reference>
<dbReference type="Pfam" id="PF00106">
    <property type="entry name" value="adh_short"/>
    <property type="match status" value="1"/>
</dbReference>
<proteinExistence type="inferred from homology"/>
<dbReference type="SUPFAM" id="SSF51735">
    <property type="entry name" value="NAD(P)-binding Rossmann-fold domains"/>
    <property type="match status" value="1"/>
</dbReference>
<name>A0ABQ3XDU3_9ACTN</name>
<dbReference type="EMBL" id="BOMG01000061">
    <property type="protein sequence ID" value="GID56680.1"/>
    <property type="molecule type" value="Genomic_DNA"/>
</dbReference>
<keyword evidence="2" id="KW-0521">NADP</keyword>
<dbReference type="InterPro" id="IPR045313">
    <property type="entry name" value="CBR1-like"/>
</dbReference>
<protein>
    <submittedName>
        <fullName evidence="5">Dehydrogenase</fullName>
    </submittedName>
</protein>
<gene>
    <name evidence="5" type="ORF">Aco03nite_050840</name>
</gene>
<sequence length="240" mass="24822">MNTIALVTGANKGIGFETARLLAERGMTVLVGSRDLARGEKAAAQLPGAVAIQIDVTDDASIAQAAELVTDDYGRLDVLVNNAGITGSVVGSRGGPSEATREALQEVFETNVFGLVAVTNAFLPLLRASKSARIVNVSSEVGSFTSMTDPTNPLSAMAAIVYPASKTAVNMATVMYAKELKDTPVKINAAIPGHCATDLTRHTGDRTAVVGATVSVTLATLPDDGPTGCVFADDMRQLPF</sequence>
<dbReference type="PRINTS" id="PR00081">
    <property type="entry name" value="GDHRDH"/>
</dbReference>
<evidence type="ECO:0000313" key="5">
    <source>
        <dbReference type="EMBL" id="GID56680.1"/>
    </source>
</evidence>